<feature type="transmembrane region" description="Helical" evidence="2">
    <location>
        <begin position="746"/>
        <end position="765"/>
    </location>
</feature>
<accession>A0A835Z0M4</accession>
<feature type="compositionally biased region" description="Pro residues" evidence="1">
    <location>
        <begin position="573"/>
        <end position="589"/>
    </location>
</feature>
<feature type="transmembrane region" description="Helical" evidence="2">
    <location>
        <begin position="777"/>
        <end position="801"/>
    </location>
</feature>
<feature type="compositionally biased region" description="Gly residues" evidence="1">
    <location>
        <begin position="518"/>
        <end position="528"/>
    </location>
</feature>
<comment type="caution">
    <text evidence="4">The sequence shown here is derived from an EMBL/GenBank/DDBJ whole genome shotgun (WGS) entry which is preliminary data.</text>
</comment>
<keyword evidence="2" id="KW-1133">Transmembrane helix</keyword>
<gene>
    <name evidence="4" type="ORF">JKP88DRAFT_276726</name>
</gene>
<dbReference type="GO" id="GO:0016020">
    <property type="term" value="C:membrane"/>
    <property type="evidence" value="ECO:0007669"/>
    <property type="project" value="InterPro"/>
</dbReference>
<name>A0A835Z0M4_9STRA</name>
<dbReference type="PANTHER" id="PTHR31323">
    <property type="entry name" value="MECHANOSENSITIVE ION CHANNEL PROTEIN MSY2"/>
    <property type="match status" value="1"/>
</dbReference>
<dbReference type="GO" id="GO:0006874">
    <property type="term" value="P:intracellular calcium ion homeostasis"/>
    <property type="evidence" value="ECO:0007669"/>
    <property type="project" value="TreeGrafter"/>
</dbReference>
<protein>
    <submittedName>
        <fullName evidence="4">Mechanosensitive ion channel-domain-containing protein</fullName>
    </submittedName>
</protein>
<feature type="region of interest" description="Disordered" evidence="1">
    <location>
        <begin position="1"/>
        <end position="129"/>
    </location>
</feature>
<reference evidence="4" key="1">
    <citation type="submission" date="2021-02" db="EMBL/GenBank/DDBJ databases">
        <title>First Annotated Genome of the Yellow-green Alga Tribonema minus.</title>
        <authorList>
            <person name="Mahan K.M."/>
        </authorList>
    </citation>
    <scope>NUCLEOTIDE SEQUENCE</scope>
    <source>
        <strain evidence="4">UTEX B ZZ1240</strain>
    </source>
</reference>
<feature type="compositionally biased region" description="Pro residues" evidence="1">
    <location>
        <begin position="623"/>
        <end position="633"/>
    </location>
</feature>
<evidence type="ECO:0000256" key="2">
    <source>
        <dbReference type="SAM" id="Phobius"/>
    </source>
</evidence>
<dbReference type="PANTHER" id="PTHR31323:SF1">
    <property type="entry name" value="MECHANOSENSITIVE ION CHANNEL PROTEIN"/>
    <property type="match status" value="1"/>
</dbReference>
<feature type="transmembrane region" description="Helical" evidence="2">
    <location>
        <begin position="184"/>
        <end position="201"/>
    </location>
</feature>
<feature type="compositionally biased region" description="Polar residues" evidence="1">
    <location>
        <begin position="101"/>
        <end position="121"/>
    </location>
</feature>
<feature type="compositionally biased region" description="Low complexity" evidence="1">
    <location>
        <begin position="655"/>
        <end position="671"/>
    </location>
</feature>
<evidence type="ECO:0000313" key="5">
    <source>
        <dbReference type="Proteomes" id="UP000664859"/>
    </source>
</evidence>
<dbReference type="InterPro" id="IPR010920">
    <property type="entry name" value="LSM_dom_sf"/>
</dbReference>
<feature type="transmembrane region" description="Helical" evidence="2">
    <location>
        <begin position="322"/>
        <end position="351"/>
    </location>
</feature>
<dbReference type="Pfam" id="PF00924">
    <property type="entry name" value="MS_channel_2nd"/>
    <property type="match status" value="1"/>
</dbReference>
<evidence type="ECO:0000259" key="3">
    <source>
        <dbReference type="Pfam" id="PF00924"/>
    </source>
</evidence>
<feature type="compositionally biased region" description="Pro residues" evidence="1">
    <location>
        <begin position="1"/>
        <end position="10"/>
    </location>
</feature>
<dbReference type="Proteomes" id="UP000664859">
    <property type="component" value="Unassembled WGS sequence"/>
</dbReference>
<dbReference type="GO" id="GO:0005262">
    <property type="term" value="F:calcium channel activity"/>
    <property type="evidence" value="ECO:0007669"/>
    <property type="project" value="TreeGrafter"/>
</dbReference>
<dbReference type="EMBL" id="JAFCMP010000135">
    <property type="protein sequence ID" value="KAG5185312.1"/>
    <property type="molecule type" value="Genomic_DNA"/>
</dbReference>
<dbReference type="InterPro" id="IPR006685">
    <property type="entry name" value="MscS_channel_2nd"/>
</dbReference>
<evidence type="ECO:0000256" key="1">
    <source>
        <dbReference type="SAM" id="MobiDB-lite"/>
    </source>
</evidence>
<feature type="compositionally biased region" description="Polar residues" evidence="1">
    <location>
        <begin position="496"/>
        <end position="512"/>
    </location>
</feature>
<evidence type="ECO:0000313" key="4">
    <source>
        <dbReference type="EMBL" id="KAG5185312.1"/>
    </source>
</evidence>
<dbReference type="AlphaFoldDB" id="A0A835Z0M4"/>
<dbReference type="OrthoDB" id="46323at2759"/>
<sequence length="989" mass="107439">MEETQPPPERVPLQGVRHPSACLTEDLQHRLAAENGGSFGAPRERTNTGGGPGFLPGLQRRMSLRQLNKKGGGGGNGVDGSAHSTRSRQHSGVNNVLPASKSRSGSMYFQANPQQRSSRQISGPPEAAAQGLEKNTFMQDIAAMLEEEERAEDPTDDYSVTKFHMIGEIRPVNMRKEGLRMARYAVVGALLLVASQLLYLIKDTEVKWQLLYLMKDTEVKWQGMPAFNWALFVGSGMPAFNWALFVGSVVVAQPLFNFLARLFAYLSITSTSRILFRFNALYFVVALHQELTNILVFGLLLAEWEQWIQPLVIDKAYSAVHNTILCLLAAAVAVFLRNFTLLLIASTHLWLPYLERTQSSIFAQYVLLILTEYCSTGIINAEFEALASQIAAKTARWSKLSLYAVYKSVSFVQHHKVGGSVFKELGLNAEGDGGEDTIDNSRQARALGEYLYKRLGDAARAGTWQPPYKPPPPPAAAAPRRAYLPIQSLLHGHLGSKSTTACHHTSLQSHHASSSVGGDSGGGGGGGGDGSGAAFLLLATPPLRRTASEASLALSSPGSPRSRAGTKDDGPCLSPPPLLAQPLPLPLPPSVTAAPLQPQAPPPPSPILHGLLASLRRNSNVPAPQPAPPPPPQQKQKSKKQEGTPPTSPPPLTPSSPSSSMPGAAAEAAAMAAENAELPNIELAKFCPAMSTTLRPHAFALFDKEQHGVVTKDDLLQGVVSIYKDHKNLARTLADSQQMVNKLGQIIGALMSFVMIFIWLSIWGYQFLSISITFSSFLLSFTFMFGSTATALVESIIFVFVTSAYDVGDRLMIPDIMQTSRYHGCKVVKINLLTTVFERGDGQSLIMPNKLLSQMALINLQRSGNMWFEFVVGVSATTPLHKLHSLKGRMQKFANEDSSGIYHKIGFTFTEIQDSAKLVVRINVQGRFNWGDVKRRWEVHNATCQAIAHHCAELGITFTPPVQHHMVKLDTSGGSGAHYVPPAMPVHAR</sequence>
<feature type="transmembrane region" description="Helical" evidence="2">
    <location>
        <begin position="280"/>
        <end position="302"/>
    </location>
</feature>
<keyword evidence="2" id="KW-0812">Transmembrane</keyword>
<feature type="domain" description="Mechanosensitive ion channel MscS" evidence="3">
    <location>
        <begin position="797"/>
        <end position="862"/>
    </location>
</feature>
<proteinExistence type="predicted"/>
<dbReference type="SUPFAM" id="SSF50182">
    <property type="entry name" value="Sm-like ribonucleoproteins"/>
    <property type="match status" value="1"/>
</dbReference>
<keyword evidence="2" id="KW-0472">Membrane</keyword>
<feature type="region of interest" description="Disordered" evidence="1">
    <location>
        <begin position="548"/>
        <end position="671"/>
    </location>
</feature>
<organism evidence="4 5">
    <name type="scientific">Tribonema minus</name>
    <dbReference type="NCBI Taxonomy" id="303371"/>
    <lineage>
        <taxon>Eukaryota</taxon>
        <taxon>Sar</taxon>
        <taxon>Stramenopiles</taxon>
        <taxon>Ochrophyta</taxon>
        <taxon>PX clade</taxon>
        <taxon>Xanthophyceae</taxon>
        <taxon>Tribonematales</taxon>
        <taxon>Tribonemataceae</taxon>
        <taxon>Tribonema</taxon>
    </lineage>
</organism>
<keyword evidence="5" id="KW-1185">Reference proteome</keyword>
<feature type="transmembrane region" description="Helical" evidence="2">
    <location>
        <begin position="239"/>
        <end position="259"/>
    </location>
</feature>
<feature type="region of interest" description="Disordered" evidence="1">
    <location>
        <begin position="495"/>
        <end position="528"/>
    </location>
</feature>